<feature type="repeat" description="ANK" evidence="9">
    <location>
        <begin position="401"/>
        <end position="433"/>
    </location>
</feature>
<evidence type="ECO:0000256" key="3">
    <source>
        <dbReference type="ARBA" id="ARBA00022723"/>
    </source>
</evidence>
<dbReference type="PROSITE" id="PS50297">
    <property type="entry name" value="ANK_REP_REGION"/>
    <property type="match status" value="2"/>
</dbReference>
<evidence type="ECO:0000256" key="8">
    <source>
        <dbReference type="ARBA" id="ARBA00023049"/>
    </source>
</evidence>
<dbReference type="PROSITE" id="PS50088">
    <property type="entry name" value="ANK_REPEAT"/>
    <property type="match status" value="3"/>
</dbReference>
<keyword evidence="2 12" id="KW-0645">Protease</keyword>
<dbReference type="RefSeq" id="WP_145079917.1">
    <property type="nucleotide sequence ID" value="NZ_VLKH01000002.1"/>
</dbReference>
<comment type="cofactor">
    <cofactor evidence="1">
        <name>Zn(2+)</name>
        <dbReference type="ChEBI" id="CHEBI:29105"/>
    </cofactor>
</comment>
<dbReference type="Proteomes" id="UP000315343">
    <property type="component" value="Unassembled WGS sequence"/>
</dbReference>
<evidence type="ECO:0000256" key="10">
    <source>
        <dbReference type="SAM" id="Phobius"/>
    </source>
</evidence>
<evidence type="ECO:0000256" key="5">
    <source>
        <dbReference type="ARBA" id="ARBA00022801"/>
    </source>
</evidence>
<dbReference type="EMBL" id="VLKH01000002">
    <property type="protein sequence ID" value="TWH82359.1"/>
    <property type="molecule type" value="Genomic_DNA"/>
</dbReference>
<dbReference type="SUPFAM" id="SSF48403">
    <property type="entry name" value="Ankyrin repeat"/>
    <property type="match status" value="1"/>
</dbReference>
<evidence type="ECO:0000313" key="12">
    <source>
        <dbReference type="EMBL" id="TWH82359.1"/>
    </source>
</evidence>
<keyword evidence="7 9" id="KW-0040">ANK repeat</keyword>
<dbReference type="InterPro" id="IPR002110">
    <property type="entry name" value="Ankyrin_rpt"/>
</dbReference>
<evidence type="ECO:0000256" key="7">
    <source>
        <dbReference type="ARBA" id="ARBA00023043"/>
    </source>
</evidence>
<evidence type="ECO:0000256" key="6">
    <source>
        <dbReference type="ARBA" id="ARBA00022833"/>
    </source>
</evidence>
<gene>
    <name evidence="12" type="ORF">LY60_00657</name>
</gene>
<evidence type="ECO:0000256" key="1">
    <source>
        <dbReference type="ARBA" id="ARBA00001947"/>
    </source>
</evidence>
<dbReference type="Pfam" id="PF01435">
    <property type="entry name" value="Peptidase_M48"/>
    <property type="match status" value="2"/>
</dbReference>
<feature type="domain" description="Peptidase M48" evidence="11">
    <location>
        <begin position="72"/>
        <end position="157"/>
    </location>
</feature>
<accession>A0A562JGR0</accession>
<comment type="caution">
    <text evidence="12">The sequence shown here is derived from an EMBL/GenBank/DDBJ whole genome shotgun (WGS) entry which is preliminary data.</text>
</comment>
<feature type="transmembrane region" description="Helical" evidence="10">
    <location>
        <begin position="263"/>
        <end position="281"/>
    </location>
</feature>
<keyword evidence="8" id="KW-0482">Metalloprotease</keyword>
<evidence type="ECO:0000313" key="13">
    <source>
        <dbReference type="Proteomes" id="UP000315343"/>
    </source>
</evidence>
<proteinExistence type="predicted"/>
<protein>
    <submittedName>
        <fullName evidence="12">Zn-dependent protease with chaperone function</fullName>
    </submittedName>
</protein>
<dbReference type="Pfam" id="PF12796">
    <property type="entry name" value="Ank_2"/>
    <property type="match status" value="1"/>
</dbReference>
<feature type="repeat" description="ANK" evidence="9">
    <location>
        <begin position="335"/>
        <end position="367"/>
    </location>
</feature>
<dbReference type="Gene3D" id="3.30.2010.10">
    <property type="entry name" value="Metalloproteases ('zincins'), catalytic domain"/>
    <property type="match status" value="1"/>
</dbReference>
<dbReference type="InterPro" id="IPR001915">
    <property type="entry name" value="Peptidase_M48"/>
</dbReference>
<feature type="domain" description="Peptidase M48" evidence="11">
    <location>
        <begin position="163"/>
        <end position="247"/>
    </location>
</feature>
<dbReference type="Gene3D" id="1.25.40.20">
    <property type="entry name" value="Ankyrin repeat-containing domain"/>
    <property type="match status" value="2"/>
</dbReference>
<reference evidence="12 13" key="1">
    <citation type="submission" date="2019-07" db="EMBL/GenBank/DDBJ databases">
        <title>Genomic Encyclopedia of Type Strains, Phase I: the one thousand microbial genomes (KMG-I) project.</title>
        <authorList>
            <person name="Kyrpides N."/>
        </authorList>
    </citation>
    <scope>NUCLEOTIDE SEQUENCE [LARGE SCALE GENOMIC DNA]</scope>
    <source>
        <strain evidence="12 13">DSM 13558</strain>
    </source>
</reference>
<feature type="transmembrane region" description="Helical" evidence="10">
    <location>
        <begin position="42"/>
        <end position="59"/>
    </location>
</feature>
<keyword evidence="3" id="KW-0479">Metal-binding</keyword>
<dbReference type="Pfam" id="PF00023">
    <property type="entry name" value="Ank"/>
    <property type="match status" value="1"/>
</dbReference>
<dbReference type="GO" id="GO:0004222">
    <property type="term" value="F:metalloendopeptidase activity"/>
    <property type="evidence" value="ECO:0007669"/>
    <property type="project" value="InterPro"/>
</dbReference>
<dbReference type="CDD" id="cd07325">
    <property type="entry name" value="M48_Ste24p_like"/>
    <property type="match status" value="1"/>
</dbReference>
<keyword evidence="5" id="KW-0378">Hydrolase</keyword>
<evidence type="ECO:0000256" key="2">
    <source>
        <dbReference type="ARBA" id="ARBA00022670"/>
    </source>
</evidence>
<keyword evidence="6" id="KW-0862">Zinc</keyword>
<dbReference type="GO" id="GO:0046872">
    <property type="term" value="F:metal ion binding"/>
    <property type="evidence" value="ECO:0007669"/>
    <property type="project" value="UniProtKB-KW"/>
</dbReference>
<keyword evidence="13" id="KW-1185">Reference proteome</keyword>
<name>A0A562JGR0_9FIRM</name>
<feature type="transmembrane region" description="Helical" evidence="10">
    <location>
        <begin position="18"/>
        <end position="36"/>
    </location>
</feature>
<evidence type="ECO:0000256" key="4">
    <source>
        <dbReference type="ARBA" id="ARBA00022737"/>
    </source>
</evidence>
<feature type="repeat" description="ANK" evidence="9">
    <location>
        <begin position="368"/>
        <end position="400"/>
    </location>
</feature>
<evidence type="ECO:0000259" key="11">
    <source>
        <dbReference type="Pfam" id="PF01435"/>
    </source>
</evidence>
<keyword evidence="10" id="KW-1133">Transmembrane helix</keyword>
<dbReference type="PANTHER" id="PTHR24171:SF9">
    <property type="entry name" value="ANKYRIN REPEAT DOMAIN-CONTAINING PROTEIN 39"/>
    <property type="match status" value="1"/>
</dbReference>
<dbReference type="OrthoDB" id="9810445at2"/>
<dbReference type="PRINTS" id="PR01415">
    <property type="entry name" value="ANKYRIN"/>
</dbReference>
<dbReference type="GO" id="GO:0006508">
    <property type="term" value="P:proteolysis"/>
    <property type="evidence" value="ECO:0007669"/>
    <property type="project" value="UniProtKB-KW"/>
</dbReference>
<organism evidence="12 13">
    <name type="scientific">Sedimentibacter saalensis</name>
    <dbReference type="NCBI Taxonomy" id="130788"/>
    <lineage>
        <taxon>Bacteria</taxon>
        <taxon>Bacillati</taxon>
        <taxon>Bacillota</taxon>
        <taxon>Tissierellia</taxon>
        <taxon>Sedimentibacter</taxon>
    </lineage>
</organism>
<dbReference type="PANTHER" id="PTHR24171">
    <property type="entry name" value="ANKYRIN REPEAT DOMAIN-CONTAINING PROTEIN 39-RELATED"/>
    <property type="match status" value="1"/>
</dbReference>
<dbReference type="InterPro" id="IPR036770">
    <property type="entry name" value="Ankyrin_rpt-contain_sf"/>
</dbReference>
<dbReference type="SMART" id="SM00248">
    <property type="entry name" value="ANK"/>
    <property type="match status" value="4"/>
</dbReference>
<sequence length="457" mass="51147">MTKELSLKNLIHKDEKRYFSVALIVSIIIYVSLLFYLEGLGVLLLLTAISLFSNGLMIARIRTNGVRLSANQFPEVYNKVVELCNSMEIQSIPEVYVIESGGILNAFAAKSFRKNIVILYSDIFDLINTENNDELSFIIAHELAHIKRRHVAKHLFILPAMWIPSLGNAYLRACEYTSDRIAAYYINNSEASMNALTILAIGKTLFNKVNRDEYLLQHSKNKGLLNKLAEKSSTHPSLPKRIYEIKNYFENNFNPIEKNFKKILSSSMIVLVVGIIAFIVIKYNNNIMMAADNFLSDTLAEEDATAITEAVAESDVERVNELLNDGMYADVQDMDGWTPLMWAAQDGDVEIMNVLIQAGADPNMVDYYEETALIRAIYSQNVEAINLLLLSGADPNMADSSGWTPLMYAAANGVIEPVEALLNGGADPELKDANNFSAFLYAKKYGYNDIADLLKQQ</sequence>
<evidence type="ECO:0000256" key="9">
    <source>
        <dbReference type="PROSITE-ProRule" id="PRU00023"/>
    </source>
</evidence>
<keyword evidence="10" id="KW-0472">Membrane</keyword>
<dbReference type="AlphaFoldDB" id="A0A562JGR0"/>
<keyword evidence="4" id="KW-0677">Repeat</keyword>
<keyword evidence="10" id="KW-0812">Transmembrane</keyword>